<proteinExistence type="predicted"/>
<feature type="transmembrane region" description="Helical" evidence="6">
    <location>
        <begin position="74"/>
        <end position="93"/>
    </location>
</feature>
<dbReference type="InterPro" id="IPR036259">
    <property type="entry name" value="MFS_trans_sf"/>
</dbReference>
<feature type="transmembrane region" description="Helical" evidence="6">
    <location>
        <begin position="20"/>
        <end position="44"/>
    </location>
</feature>
<dbReference type="GO" id="GO:0016020">
    <property type="term" value="C:membrane"/>
    <property type="evidence" value="ECO:0007669"/>
    <property type="project" value="UniProtKB-SubCell"/>
</dbReference>
<gene>
    <name evidence="7" type="ORF">NLI96_g7487</name>
</gene>
<protein>
    <submittedName>
        <fullName evidence="7">Uncharacterized protein</fullName>
    </submittedName>
</protein>
<keyword evidence="3 6" id="KW-1133">Transmembrane helix</keyword>
<feature type="region of interest" description="Disordered" evidence="5">
    <location>
        <begin position="225"/>
        <end position="245"/>
    </location>
</feature>
<feature type="transmembrane region" description="Helical" evidence="6">
    <location>
        <begin position="172"/>
        <end position="191"/>
    </location>
</feature>
<keyword evidence="8" id="KW-1185">Reference proteome</keyword>
<feature type="transmembrane region" description="Helical" evidence="6">
    <location>
        <begin position="273"/>
        <end position="295"/>
    </location>
</feature>
<dbReference type="AlphaFoldDB" id="A0AAD5V198"/>
<sequence>MDALTSSSSERRWYNTLELIPLVILQNLAYGFTTASVVKFLYLIECGTFSPSDPGGVPGSVCHEPSALAAIKQDAFLCVGVTTVSAIVVSGVYSHRLNGGERKKAMGVAASTQLLGSLWGLFLLFFQSFRNIPCVLLMVLSQGLGGGEIVLSAANIVLAVDASKTSWRSSSLAVILVAQTLPIWFATVTGFEPGKSLLIAQACWIIYLSYLALFIREAPHPTDTPITPSADRMESDSEAENLEPRVRSQTHQSLSKATVEPIKLFFREGNSSLVWIGVVTFVVPMAEHFCWRYGITSSVAYHLPFGYNIIFLFYSAIAKEGSLLFLLPISVVLYRHYNSRCADDDVSTPGEHVAPNPPTERTPLLAEAGLPPSQEAIVNPESSPSERPESLSASQDLFIARSSFFLIILGSFIMFLSKSWDVLFDGFLLFSLGAPFRPCIQSLASQVTDPSQLGRVITMLVAIESLGSVLLSPHYLPLVFQKYYEAVPPPANGIVIAYICTFVICGGIVSLLGPARFIRAHTLN</sequence>
<feature type="transmembrane region" description="Helical" evidence="6">
    <location>
        <begin position="135"/>
        <end position="160"/>
    </location>
</feature>
<dbReference type="SUPFAM" id="SSF103473">
    <property type="entry name" value="MFS general substrate transporter"/>
    <property type="match status" value="2"/>
</dbReference>
<evidence type="ECO:0000256" key="6">
    <source>
        <dbReference type="SAM" id="Phobius"/>
    </source>
</evidence>
<reference evidence="7" key="1">
    <citation type="submission" date="2022-07" db="EMBL/GenBank/DDBJ databases">
        <title>Genome Sequence of Physisporinus lineatus.</title>
        <authorList>
            <person name="Buettner E."/>
        </authorList>
    </citation>
    <scope>NUCLEOTIDE SEQUENCE</scope>
    <source>
        <strain evidence="7">VT162</strain>
    </source>
</reference>
<evidence type="ECO:0000313" key="7">
    <source>
        <dbReference type="EMBL" id="KAJ3481697.1"/>
    </source>
</evidence>
<keyword evidence="4 6" id="KW-0472">Membrane</keyword>
<evidence type="ECO:0000313" key="8">
    <source>
        <dbReference type="Proteomes" id="UP001212997"/>
    </source>
</evidence>
<keyword evidence="2 6" id="KW-0812">Transmembrane</keyword>
<accession>A0AAD5V198</accession>
<feature type="transmembrane region" description="Helical" evidence="6">
    <location>
        <begin position="491"/>
        <end position="512"/>
    </location>
</feature>
<evidence type="ECO:0000256" key="5">
    <source>
        <dbReference type="SAM" id="MobiDB-lite"/>
    </source>
</evidence>
<name>A0AAD5V198_9APHY</name>
<dbReference type="PANTHER" id="PTHR23507:SF1">
    <property type="entry name" value="FI18259P1-RELATED"/>
    <property type="match status" value="1"/>
</dbReference>
<evidence type="ECO:0000256" key="3">
    <source>
        <dbReference type="ARBA" id="ARBA00022989"/>
    </source>
</evidence>
<feature type="transmembrane region" description="Helical" evidence="6">
    <location>
        <begin position="105"/>
        <end position="129"/>
    </location>
</feature>
<comment type="caution">
    <text evidence="7">The sequence shown here is derived from an EMBL/GenBank/DDBJ whole genome shotgun (WGS) entry which is preliminary data.</text>
</comment>
<feature type="transmembrane region" description="Helical" evidence="6">
    <location>
        <begin position="197"/>
        <end position="215"/>
    </location>
</feature>
<dbReference type="PANTHER" id="PTHR23507">
    <property type="entry name" value="ZGC:174356"/>
    <property type="match status" value="1"/>
</dbReference>
<evidence type="ECO:0000256" key="4">
    <source>
        <dbReference type="ARBA" id="ARBA00023136"/>
    </source>
</evidence>
<evidence type="ECO:0000256" key="2">
    <source>
        <dbReference type="ARBA" id="ARBA00022692"/>
    </source>
</evidence>
<organism evidence="7 8">
    <name type="scientific">Meripilus lineatus</name>
    <dbReference type="NCBI Taxonomy" id="2056292"/>
    <lineage>
        <taxon>Eukaryota</taxon>
        <taxon>Fungi</taxon>
        <taxon>Dikarya</taxon>
        <taxon>Basidiomycota</taxon>
        <taxon>Agaricomycotina</taxon>
        <taxon>Agaricomycetes</taxon>
        <taxon>Polyporales</taxon>
        <taxon>Meripilaceae</taxon>
        <taxon>Meripilus</taxon>
    </lineage>
</organism>
<evidence type="ECO:0000256" key="1">
    <source>
        <dbReference type="ARBA" id="ARBA00004141"/>
    </source>
</evidence>
<feature type="transmembrane region" description="Helical" evidence="6">
    <location>
        <begin position="397"/>
        <end position="416"/>
    </location>
</feature>
<feature type="transmembrane region" description="Helical" evidence="6">
    <location>
        <begin position="307"/>
        <end position="334"/>
    </location>
</feature>
<dbReference type="GO" id="GO:0022857">
    <property type="term" value="F:transmembrane transporter activity"/>
    <property type="evidence" value="ECO:0007669"/>
    <property type="project" value="TreeGrafter"/>
</dbReference>
<comment type="subcellular location">
    <subcellularLocation>
        <location evidence="1">Membrane</location>
        <topology evidence="1">Multi-pass membrane protein</topology>
    </subcellularLocation>
</comment>
<dbReference type="EMBL" id="JANAWD010000308">
    <property type="protein sequence ID" value="KAJ3481697.1"/>
    <property type="molecule type" value="Genomic_DNA"/>
</dbReference>
<dbReference type="Proteomes" id="UP001212997">
    <property type="component" value="Unassembled WGS sequence"/>
</dbReference>